<keyword evidence="1" id="KW-0813">Transport</keyword>
<evidence type="ECO:0000256" key="2">
    <source>
        <dbReference type="ARBA" id="ARBA00022741"/>
    </source>
</evidence>
<organism evidence="5 6">
    <name type="scientific">Sphaerochaeta halotolerans</name>
    <dbReference type="NCBI Taxonomy" id="2293840"/>
    <lineage>
        <taxon>Bacteria</taxon>
        <taxon>Pseudomonadati</taxon>
        <taxon>Spirochaetota</taxon>
        <taxon>Spirochaetia</taxon>
        <taxon>Spirochaetales</taxon>
        <taxon>Sphaerochaetaceae</taxon>
        <taxon>Sphaerochaeta</taxon>
    </lineage>
</organism>
<dbReference type="PROSITE" id="PS00211">
    <property type="entry name" value="ABC_TRANSPORTER_1"/>
    <property type="match status" value="1"/>
</dbReference>
<reference evidence="6" key="1">
    <citation type="submission" date="2018-08" db="EMBL/GenBank/DDBJ databases">
        <authorList>
            <person name="Grouzdev D.S."/>
            <person name="Krutkina M.S."/>
        </authorList>
    </citation>
    <scope>NUCLEOTIDE SEQUENCE [LARGE SCALE GENOMIC DNA]</scope>
    <source>
        <strain evidence="6">4-11</strain>
    </source>
</reference>
<dbReference type="EMBL" id="QUWK01000004">
    <property type="protein sequence ID" value="RFU95339.1"/>
    <property type="molecule type" value="Genomic_DNA"/>
</dbReference>
<sequence length="237" mass="26741">MRFLNITKRYGDNQVFDHFNLEVPPSTILSVVGPSGEGKTTLLQMAAGLLSPDEGFIEKEEGEQGGISYLFQEPRLLPASTVYENVELALRSSYKERNEREERTLHYLDLVGLQESLPLYPHQLSGGMRQRVAIARAFAHQCNLMLLDEPFQSLDIKLKYALVHAFIRLWEENPKTTLFVTHDPKEAILLGDAVCCLGDPKQPLLYQKIHIPRKARNIGDASLLALEADLVETLVRS</sequence>
<feature type="domain" description="ABC transporter" evidence="4">
    <location>
        <begin position="1"/>
        <end position="224"/>
    </location>
</feature>
<protein>
    <submittedName>
        <fullName evidence="5">ABC transporter ATP-binding protein</fullName>
    </submittedName>
</protein>
<evidence type="ECO:0000256" key="1">
    <source>
        <dbReference type="ARBA" id="ARBA00022448"/>
    </source>
</evidence>
<reference evidence="5 6" key="2">
    <citation type="submission" date="2018-09" db="EMBL/GenBank/DDBJ databases">
        <title>Genome of Sphaerochaeta halotolerans strain 4-11.</title>
        <authorList>
            <person name="Nazina T.N."/>
            <person name="Sokolova D.S."/>
        </authorList>
    </citation>
    <scope>NUCLEOTIDE SEQUENCE [LARGE SCALE GENOMIC DNA]</scope>
    <source>
        <strain evidence="5 6">4-11</strain>
    </source>
</reference>
<name>A0A372MHU0_9SPIR</name>
<dbReference type="AlphaFoldDB" id="A0A372MHU0"/>
<dbReference type="Gene3D" id="3.40.50.300">
    <property type="entry name" value="P-loop containing nucleotide triphosphate hydrolases"/>
    <property type="match status" value="1"/>
</dbReference>
<dbReference type="SUPFAM" id="SSF52540">
    <property type="entry name" value="P-loop containing nucleoside triphosphate hydrolases"/>
    <property type="match status" value="1"/>
</dbReference>
<keyword evidence="2" id="KW-0547">Nucleotide-binding</keyword>
<dbReference type="RefSeq" id="WP_117329749.1">
    <property type="nucleotide sequence ID" value="NZ_QUWK01000004.1"/>
</dbReference>
<dbReference type="PANTHER" id="PTHR42788">
    <property type="entry name" value="TAURINE IMPORT ATP-BINDING PROTEIN-RELATED"/>
    <property type="match status" value="1"/>
</dbReference>
<dbReference type="InterPro" id="IPR027417">
    <property type="entry name" value="P-loop_NTPase"/>
</dbReference>
<dbReference type="Pfam" id="PF00005">
    <property type="entry name" value="ABC_tran"/>
    <property type="match status" value="1"/>
</dbReference>
<dbReference type="GO" id="GO:0016887">
    <property type="term" value="F:ATP hydrolysis activity"/>
    <property type="evidence" value="ECO:0007669"/>
    <property type="project" value="InterPro"/>
</dbReference>
<dbReference type="InterPro" id="IPR003439">
    <property type="entry name" value="ABC_transporter-like_ATP-bd"/>
</dbReference>
<evidence type="ECO:0000256" key="3">
    <source>
        <dbReference type="ARBA" id="ARBA00022840"/>
    </source>
</evidence>
<dbReference type="InterPro" id="IPR017871">
    <property type="entry name" value="ABC_transporter-like_CS"/>
</dbReference>
<accession>A0A372MHU0</accession>
<evidence type="ECO:0000313" key="6">
    <source>
        <dbReference type="Proteomes" id="UP000264002"/>
    </source>
</evidence>
<dbReference type="GO" id="GO:0005524">
    <property type="term" value="F:ATP binding"/>
    <property type="evidence" value="ECO:0007669"/>
    <property type="project" value="UniProtKB-KW"/>
</dbReference>
<keyword evidence="6" id="KW-1185">Reference proteome</keyword>
<evidence type="ECO:0000313" key="5">
    <source>
        <dbReference type="EMBL" id="RFU95339.1"/>
    </source>
</evidence>
<evidence type="ECO:0000259" key="4">
    <source>
        <dbReference type="PROSITE" id="PS50893"/>
    </source>
</evidence>
<proteinExistence type="predicted"/>
<dbReference type="InterPro" id="IPR003593">
    <property type="entry name" value="AAA+_ATPase"/>
</dbReference>
<gene>
    <name evidence="5" type="ORF">DYP60_04795</name>
</gene>
<comment type="caution">
    <text evidence="5">The sequence shown here is derived from an EMBL/GenBank/DDBJ whole genome shotgun (WGS) entry which is preliminary data.</text>
</comment>
<dbReference type="SMART" id="SM00382">
    <property type="entry name" value="AAA"/>
    <property type="match status" value="1"/>
</dbReference>
<dbReference type="PROSITE" id="PS50893">
    <property type="entry name" value="ABC_TRANSPORTER_2"/>
    <property type="match status" value="1"/>
</dbReference>
<dbReference type="Proteomes" id="UP000264002">
    <property type="component" value="Unassembled WGS sequence"/>
</dbReference>
<dbReference type="InterPro" id="IPR050166">
    <property type="entry name" value="ABC_transporter_ATP-bind"/>
</dbReference>
<keyword evidence="3 5" id="KW-0067">ATP-binding</keyword>
<dbReference type="PANTHER" id="PTHR42788:SF13">
    <property type="entry name" value="ALIPHATIC SULFONATES IMPORT ATP-BINDING PROTEIN SSUB"/>
    <property type="match status" value="1"/>
</dbReference>